<reference evidence="1" key="2">
    <citation type="submission" date="2015-07" db="EMBL/GenBank/DDBJ databases">
        <authorList>
            <person name="Noorani M."/>
        </authorList>
    </citation>
    <scope>NUCLEOTIDE SEQUENCE</scope>
    <source>
        <strain evidence="1">Yugu1</strain>
    </source>
</reference>
<dbReference type="EMBL" id="CM003529">
    <property type="protein sequence ID" value="RCV10951.1"/>
    <property type="molecule type" value="Genomic_DNA"/>
</dbReference>
<dbReference type="OrthoDB" id="711377at2759"/>
<dbReference type="AlphaFoldDB" id="A0A368PYT5"/>
<proteinExistence type="predicted"/>
<sequence>MMGRVEVMRLASRKGTKFLVLETKADSLMNSALLQDDTCVFPRAKVFRLLSGWPIVDPTHLSEKP</sequence>
<name>A0A368PYT5_SETIT</name>
<accession>A0A368PYT5</accession>
<evidence type="ECO:0000313" key="1">
    <source>
        <dbReference type="EMBL" id="RCV10951.1"/>
    </source>
</evidence>
<gene>
    <name evidence="1" type="ORF">SETIT_2G149200v2</name>
</gene>
<protein>
    <submittedName>
        <fullName evidence="1">Uncharacterized protein</fullName>
    </submittedName>
</protein>
<organism evidence="1">
    <name type="scientific">Setaria italica</name>
    <name type="common">Foxtail millet</name>
    <name type="synonym">Panicum italicum</name>
    <dbReference type="NCBI Taxonomy" id="4555"/>
    <lineage>
        <taxon>Eukaryota</taxon>
        <taxon>Viridiplantae</taxon>
        <taxon>Streptophyta</taxon>
        <taxon>Embryophyta</taxon>
        <taxon>Tracheophyta</taxon>
        <taxon>Spermatophyta</taxon>
        <taxon>Magnoliopsida</taxon>
        <taxon>Liliopsida</taxon>
        <taxon>Poales</taxon>
        <taxon>Poaceae</taxon>
        <taxon>PACMAD clade</taxon>
        <taxon>Panicoideae</taxon>
        <taxon>Panicodae</taxon>
        <taxon>Paniceae</taxon>
        <taxon>Cenchrinae</taxon>
        <taxon>Setaria</taxon>
    </lineage>
</organism>
<reference evidence="1" key="1">
    <citation type="journal article" date="2012" name="Nat. Biotechnol.">
        <title>Reference genome sequence of the model plant Setaria.</title>
        <authorList>
            <person name="Bennetzen J.L."/>
            <person name="Schmutz J."/>
            <person name="Wang H."/>
            <person name="Percifield R."/>
            <person name="Hawkins J."/>
            <person name="Pontaroli A.C."/>
            <person name="Estep M."/>
            <person name="Feng L."/>
            <person name="Vaughn J.N."/>
            <person name="Grimwood J."/>
            <person name="Jenkins J."/>
            <person name="Barry K."/>
            <person name="Lindquist E."/>
            <person name="Hellsten U."/>
            <person name="Deshpande S."/>
            <person name="Wang X."/>
            <person name="Wu X."/>
            <person name="Mitros T."/>
            <person name="Triplett J."/>
            <person name="Yang X."/>
            <person name="Ye C.Y."/>
            <person name="Mauro-Herrera M."/>
            <person name="Wang L."/>
            <person name="Li P."/>
            <person name="Sharma M."/>
            <person name="Sharma R."/>
            <person name="Ronald P.C."/>
            <person name="Panaud O."/>
            <person name="Kellogg E.A."/>
            <person name="Brutnell T.P."/>
            <person name="Doust A.N."/>
            <person name="Tuskan G.A."/>
            <person name="Rokhsar D."/>
            <person name="Devos K.M."/>
        </authorList>
    </citation>
    <scope>NUCLEOTIDE SEQUENCE [LARGE SCALE GENOMIC DNA]</scope>
    <source>
        <strain evidence="1">Yugu1</strain>
    </source>
</reference>